<name>A0ABV9KT36_9BACT</name>
<protein>
    <submittedName>
        <fullName evidence="1">Uncharacterized protein</fullName>
    </submittedName>
</protein>
<gene>
    <name evidence="1" type="ORF">ACFO6W_03485</name>
</gene>
<dbReference type="Proteomes" id="UP001596023">
    <property type="component" value="Unassembled WGS sequence"/>
</dbReference>
<keyword evidence="2" id="KW-1185">Reference proteome</keyword>
<proteinExistence type="predicted"/>
<comment type="caution">
    <text evidence="1">The sequence shown here is derived from an EMBL/GenBank/DDBJ whole genome shotgun (WGS) entry which is preliminary data.</text>
</comment>
<evidence type="ECO:0000313" key="1">
    <source>
        <dbReference type="EMBL" id="MFC4672751.1"/>
    </source>
</evidence>
<dbReference type="SUPFAM" id="SSF116726">
    <property type="entry name" value="TrkA C-terminal domain-like"/>
    <property type="match status" value="1"/>
</dbReference>
<sequence length="48" mass="5318">MLSLSIDRGNESIPSFNAGFVFHESDVVWIAGETDKLASFEANINKLF</sequence>
<dbReference type="InterPro" id="IPR036721">
    <property type="entry name" value="RCK_C_sf"/>
</dbReference>
<dbReference type="RefSeq" id="WP_379993955.1">
    <property type="nucleotide sequence ID" value="NZ_JBHSGN010000024.1"/>
</dbReference>
<organism evidence="1 2">
    <name type="scientific">Dysgonomonas termitidis</name>
    <dbReference type="NCBI Taxonomy" id="1516126"/>
    <lineage>
        <taxon>Bacteria</taxon>
        <taxon>Pseudomonadati</taxon>
        <taxon>Bacteroidota</taxon>
        <taxon>Bacteroidia</taxon>
        <taxon>Bacteroidales</taxon>
        <taxon>Dysgonomonadaceae</taxon>
        <taxon>Dysgonomonas</taxon>
    </lineage>
</organism>
<reference evidence="2" key="1">
    <citation type="journal article" date="2019" name="Int. J. Syst. Evol. Microbiol.">
        <title>The Global Catalogue of Microorganisms (GCM) 10K type strain sequencing project: providing services to taxonomists for standard genome sequencing and annotation.</title>
        <authorList>
            <consortium name="The Broad Institute Genomics Platform"/>
            <consortium name="The Broad Institute Genome Sequencing Center for Infectious Disease"/>
            <person name="Wu L."/>
            <person name="Ma J."/>
        </authorList>
    </citation>
    <scope>NUCLEOTIDE SEQUENCE [LARGE SCALE GENOMIC DNA]</scope>
    <source>
        <strain evidence="2">CCUG 66188</strain>
    </source>
</reference>
<accession>A0ABV9KT36</accession>
<dbReference type="EMBL" id="JBHSGN010000024">
    <property type="protein sequence ID" value="MFC4672751.1"/>
    <property type="molecule type" value="Genomic_DNA"/>
</dbReference>
<evidence type="ECO:0000313" key="2">
    <source>
        <dbReference type="Proteomes" id="UP001596023"/>
    </source>
</evidence>